<dbReference type="PANTHER" id="PTHR20992:SF9">
    <property type="entry name" value="AT15442P-RELATED"/>
    <property type="match status" value="1"/>
</dbReference>
<evidence type="ECO:0000313" key="3">
    <source>
        <dbReference type="EMBL" id="KAG6444752.1"/>
    </source>
</evidence>
<feature type="transmembrane region" description="Helical" evidence="2">
    <location>
        <begin position="309"/>
        <end position="328"/>
    </location>
</feature>
<gene>
    <name evidence="3" type="ORF">O3G_MSEX003538</name>
</gene>
<name>A0A921YU69_MANSE</name>
<feature type="transmembrane region" description="Helical" evidence="2">
    <location>
        <begin position="269"/>
        <end position="288"/>
    </location>
</feature>
<keyword evidence="2" id="KW-1133">Transmembrane helix</keyword>
<feature type="transmembrane region" description="Helical" evidence="2">
    <location>
        <begin position="348"/>
        <end position="369"/>
    </location>
</feature>
<feature type="transmembrane region" description="Helical" evidence="2">
    <location>
        <begin position="245"/>
        <end position="263"/>
    </location>
</feature>
<dbReference type="Proteomes" id="UP000791440">
    <property type="component" value="Unassembled WGS sequence"/>
</dbReference>
<dbReference type="EMBL" id="JH668313">
    <property type="protein sequence ID" value="KAG6444756.1"/>
    <property type="molecule type" value="Genomic_DNA"/>
</dbReference>
<dbReference type="EMBL" id="JH668313">
    <property type="protein sequence ID" value="KAG6444759.1"/>
    <property type="molecule type" value="Genomic_DNA"/>
</dbReference>
<dbReference type="EMBL" id="JH668313">
    <property type="protein sequence ID" value="KAG6444755.1"/>
    <property type="molecule type" value="Genomic_DNA"/>
</dbReference>
<keyword evidence="4" id="KW-1185">Reference proteome</keyword>
<comment type="caution">
    <text evidence="3">The sequence shown here is derived from an EMBL/GenBank/DDBJ whole genome shotgun (WGS) entry which is preliminary data.</text>
</comment>
<feature type="compositionally biased region" description="Low complexity" evidence="1">
    <location>
        <begin position="565"/>
        <end position="575"/>
    </location>
</feature>
<reference evidence="3" key="2">
    <citation type="submission" date="2020-12" db="EMBL/GenBank/DDBJ databases">
        <authorList>
            <person name="Kanost M."/>
        </authorList>
    </citation>
    <scope>NUCLEOTIDE SEQUENCE</scope>
</reference>
<evidence type="ECO:0000256" key="2">
    <source>
        <dbReference type="SAM" id="Phobius"/>
    </source>
</evidence>
<accession>A0A921YU69</accession>
<dbReference type="Pfam" id="PF04087">
    <property type="entry name" value="DUF389"/>
    <property type="match status" value="1"/>
</dbReference>
<protein>
    <submittedName>
        <fullName evidence="3">Uncharacterized protein</fullName>
    </submittedName>
</protein>
<dbReference type="EMBL" id="JH668313">
    <property type="protein sequence ID" value="KAG6444761.1"/>
    <property type="molecule type" value="Genomic_DNA"/>
</dbReference>
<dbReference type="AlphaFoldDB" id="A0A921YU69"/>
<dbReference type="OrthoDB" id="543859at2759"/>
<feature type="region of interest" description="Disordered" evidence="1">
    <location>
        <begin position="552"/>
        <end position="581"/>
    </location>
</feature>
<dbReference type="PANTHER" id="PTHR20992">
    <property type="entry name" value="AT15442P-RELATED"/>
    <property type="match status" value="1"/>
</dbReference>
<keyword evidence="2" id="KW-0472">Membrane</keyword>
<evidence type="ECO:0000256" key="1">
    <source>
        <dbReference type="SAM" id="MobiDB-lite"/>
    </source>
</evidence>
<dbReference type="EMBL" id="JH668313">
    <property type="protein sequence ID" value="KAG6444760.1"/>
    <property type="molecule type" value="Genomic_DNA"/>
</dbReference>
<dbReference type="EMBL" id="JH668313">
    <property type="protein sequence ID" value="KAG6444753.1"/>
    <property type="molecule type" value="Genomic_DNA"/>
</dbReference>
<dbReference type="EMBL" id="JH668313">
    <property type="protein sequence ID" value="KAG6444752.1"/>
    <property type="molecule type" value="Genomic_DNA"/>
</dbReference>
<keyword evidence="2" id="KW-0812">Transmembrane</keyword>
<organism evidence="3 4">
    <name type="scientific">Manduca sexta</name>
    <name type="common">Tobacco hawkmoth</name>
    <name type="synonym">Tobacco hornworm</name>
    <dbReference type="NCBI Taxonomy" id="7130"/>
    <lineage>
        <taxon>Eukaryota</taxon>
        <taxon>Metazoa</taxon>
        <taxon>Ecdysozoa</taxon>
        <taxon>Arthropoda</taxon>
        <taxon>Hexapoda</taxon>
        <taxon>Insecta</taxon>
        <taxon>Pterygota</taxon>
        <taxon>Neoptera</taxon>
        <taxon>Endopterygota</taxon>
        <taxon>Lepidoptera</taxon>
        <taxon>Glossata</taxon>
        <taxon>Ditrysia</taxon>
        <taxon>Bombycoidea</taxon>
        <taxon>Sphingidae</taxon>
        <taxon>Sphinginae</taxon>
        <taxon>Sphingini</taxon>
        <taxon>Manduca</taxon>
    </lineage>
</organism>
<proteinExistence type="predicted"/>
<dbReference type="EMBL" id="JH668313">
    <property type="protein sequence ID" value="KAG6444754.1"/>
    <property type="molecule type" value="Genomic_DNA"/>
</dbReference>
<feature type="transmembrane region" description="Helical" evidence="2">
    <location>
        <begin position="376"/>
        <end position="400"/>
    </location>
</feature>
<evidence type="ECO:0000313" key="4">
    <source>
        <dbReference type="Proteomes" id="UP000791440"/>
    </source>
</evidence>
<sequence>MSGVLFIVLVPRKEYEVILNKNINKSTTIFENDKRKTGKKTHLPISKCMSTHCLETNKIPPLYKTRSENVINVSDMRKNTTKTYLKASWEEMKQMMALKKNKLKISRSVRGVDILGAFHWKTPLEIILLEILERLKIHNATWTSTKDNTSYQVTFTLESGNLCEELLQVLRTFGIGSRHKSSVSVVPCTLCYKSNNHTRPTAEQDNFIYGNVSNSAWSRFSSSVRARTNLAQVVQEVKTDATLTFDWLSLLTVAAFVAAIGLVENSTVVIVASMLISPLMTPITAATLGTAVRDRSLQRMGAMHEMMGLFFSLVIGFIFGLVICAIDEKYDVVGEWPTHEMITRCELRALWIGILVAIPSGAAVALAVLGEYTGSLVGVAISASLLPPAVNAGLMWAMALVRLIFPMEASRWVVTQPVELAMLGTTSLCLTLLNIMCIFLAGVAVYKIKEVCPLDKKDIPWWRKNSSYMRGAQAGDDVNENSFTWDSFKKIASDPLKNINEDTKTSEELLEANTVAYRRRLKNQYCYHKKPYFNESYVTSKIEQQPSKFDVENPVLNKSNHDSDNNSNVRNNQESGTDKNIRPILERSFKITIDSKKPDVFIKSFYDV</sequence>
<feature type="transmembrane region" description="Helical" evidence="2">
    <location>
        <begin position="420"/>
        <end position="446"/>
    </location>
</feature>
<dbReference type="EMBL" id="JH668313">
    <property type="protein sequence ID" value="KAG6444757.1"/>
    <property type="molecule type" value="Genomic_DNA"/>
</dbReference>
<dbReference type="EMBL" id="JH668313">
    <property type="protein sequence ID" value="KAG6444758.1"/>
    <property type="molecule type" value="Genomic_DNA"/>
</dbReference>
<dbReference type="InterPro" id="IPR005240">
    <property type="entry name" value="DUF389"/>
</dbReference>
<reference evidence="3" key="1">
    <citation type="journal article" date="2016" name="Insect Biochem. Mol. Biol.">
        <title>Multifaceted biological insights from a draft genome sequence of the tobacco hornworm moth, Manduca sexta.</title>
        <authorList>
            <person name="Kanost M.R."/>
            <person name="Arrese E.L."/>
            <person name="Cao X."/>
            <person name="Chen Y.R."/>
            <person name="Chellapilla S."/>
            <person name="Goldsmith M.R."/>
            <person name="Grosse-Wilde E."/>
            <person name="Heckel D.G."/>
            <person name="Herndon N."/>
            <person name="Jiang H."/>
            <person name="Papanicolaou A."/>
            <person name="Qu J."/>
            <person name="Soulages J.L."/>
            <person name="Vogel H."/>
            <person name="Walters J."/>
            <person name="Waterhouse R.M."/>
            <person name="Ahn S.J."/>
            <person name="Almeida F.C."/>
            <person name="An C."/>
            <person name="Aqrawi P."/>
            <person name="Bretschneider A."/>
            <person name="Bryant W.B."/>
            <person name="Bucks S."/>
            <person name="Chao H."/>
            <person name="Chevignon G."/>
            <person name="Christen J.M."/>
            <person name="Clarke D.F."/>
            <person name="Dittmer N.T."/>
            <person name="Ferguson L.C.F."/>
            <person name="Garavelou S."/>
            <person name="Gordon K.H.J."/>
            <person name="Gunaratna R.T."/>
            <person name="Han Y."/>
            <person name="Hauser F."/>
            <person name="He Y."/>
            <person name="Heidel-Fischer H."/>
            <person name="Hirsh A."/>
            <person name="Hu Y."/>
            <person name="Jiang H."/>
            <person name="Kalra D."/>
            <person name="Klinner C."/>
            <person name="Konig C."/>
            <person name="Kovar C."/>
            <person name="Kroll A.R."/>
            <person name="Kuwar S.S."/>
            <person name="Lee S.L."/>
            <person name="Lehman R."/>
            <person name="Li K."/>
            <person name="Li Z."/>
            <person name="Liang H."/>
            <person name="Lovelace S."/>
            <person name="Lu Z."/>
            <person name="Mansfield J.H."/>
            <person name="McCulloch K.J."/>
            <person name="Mathew T."/>
            <person name="Morton B."/>
            <person name="Muzny D.M."/>
            <person name="Neunemann D."/>
            <person name="Ongeri F."/>
            <person name="Pauchet Y."/>
            <person name="Pu L.L."/>
            <person name="Pyrousis I."/>
            <person name="Rao X.J."/>
            <person name="Redding A."/>
            <person name="Roesel C."/>
            <person name="Sanchez-Gracia A."/>
            <person name="Schaack S."/>
            <person name="Shukla A."/>
            <person name="Tetreau G."/>
            <person name="Wang Y."/>
            <person name="Xiong G.H."/>
            <person name="Traut W."/>
            <person name="Walsh T.K."/>
            <person name="Worley K.C."/>
            <person name="Wu D."/>
            <person name="Wu W."/>
            <person name="Wu Y.Q."/>
            <person name="Zhang X."/>
            <person name="Zou Z."/>
            <person name="Zucker H."/>
            <person name="Briscoe A.D."/>
            <person name="Burmester T."/>
            <person name="Clem R.J."/>
            <person name="Feyereisen R."/>
            <person name="Grimmelikhuijzen C.J.P."/>
            <person name="Hamodrakas S.J."/>
            <person name="Hansson B.S."/>
            <person name="Huguet E."/>
            <person name="Jermiin L.S."/>
            <person name="Lan Q."/>
            <person name="Lehman H.K."/>
            <person name="Lorenzen M."/>
            <person name="Merzendorfer H."/>
            <person name="Michalopoulos I."/>
            <person name="Morton D.B."/>
            <person name="Muthukrishnan S."/>
            <person name="Oakeshott J.G."/>
            <person name="Palmer W."/>
            <person name="Park Y."/>
            <person name="Passarelli A.L."/>
            <person name="Rozas J."/>
            <person name="Schwartz L.M."/>
            <person name="Smith W."/>
            <person name="Southgate A."/>
            <person name="Vilcinskas A."/>
            <person name="Vogt R."/>
            <person name="Wang P."/>
            <person name="Werren J."/>
            <person name="Yu X.Q."/>
            <person name="Zhou J.J."/>
            <person name="Brown S.J."/>
            <person name="Scherer S.E."/>
            <person name="Richards S."/>
            <person name="Blissard G.W."/>
        </authorList>
    </citation>
    <scope>NUCLEOTIDE SEQUENCE</scope>
</reference>